<reference evidence="4" key="1">
    <citation type="journal article" date="2018" name="Genome Biol.">
        <title>SKESA: strategic k-mer extension for scrupulous assemblies.</title>
        <authorList>
            <person name="Souvorov A."/>
            <person name="Agarwala R."/>
            <person name="Lipman D.J."/>
        </authorList>
    </citation>
    <scope>NUCLEOTIDE SEQUENCE</scope>
    <source>
        <strain evidence="4">CFIAFB20130240</strain>
        <strain evidence="3">CFIAFB20140122</strain>
        <strain evidence="5">MA.0308R5284</strain>
    </source>
</reference>
<feature type="region of interest" description="Disordered" evidence="1">
    <location>
        <begin position="4016"/>
        <end position="4040"/>
    </location>
</feature>
<feature type="region of interest" description="Disordered" evidence="1">
    <location>
        <begin position="5367"/>
        <end position="5403"/>
    </location>
</feature>
<dbReference type="InterPro" id="IPR014756">
    <property type="entry name" value="Ig_E-set"/>
</dbReference>
<dbReference type="InterPro" id="IPR002126">
    <property type="entry name" value="Cadherin-like_dom"/>
</dbReference>
<dbReference type="Gene3D" id="2.60.40.10">
    <property type="entry name" value="Immunoglobulins"/>
    <property type="match status" value="52"/>
</dbReference>
<feature type="compositionally biased region" description="Basic and acidic residues" evidence="1">
    <location>
        <begin position="111"/>
        <end position="145"/>
    </location>
</feature>
<sequence>MGNKSIQKFFADQNSVIDLSSLGNAKGAKVSLSGPDMNITTPRGSVIIVNGALYSSIKGNNLAVKFKDKTITGAKILGSVDLKDIQLERIDSSLVDSAQVEKKGNGKRRNKKEEEELKKQLDDAENAKKEADKAKEEAEKAKEAAEKALNEAFEVQNSSKQIEEMLQNFLADNVAKDNLAQQSDASQQNTQAKATQASKQNDAEKVLPQPINKNTSTGKSNSSKNEENKLDAESVKEPLKVTLALAAESNSGSKDDSITNFTKPQFVGSTAPNATVIIKINGIAVGQAVADSLGNFTFTAPETLTDGTYNLEAEAKTADGSGSAKLVITIDSVTDKPTFELSPESSVSGHKGLTPTLTPSIVGTAEENAKVDIYVDNKLVASVDVDKDGNWSYEFKDNELSEGENSIKVVAVDKAGNKNETTDSIITDTIAPEKPTIELDDSSDSGIKNDNITNSTLPTFIGVAEPGSTVSIYLGLKHLGEVIVAKDGTWSYTLTTPLKDGEYNITATATDIAGHTSATANLPFTIDTRISYFSAEIETTNDSGIVGDNVTNNTRPTFTGKTEPNAIISVINSETGEEVIFKANDKGEWTFNFTSDSVEGINNLTFTVEDVAGNKKDFSFSYVIDTIAPVPPTVSLEDYVVLPNGIILSGNDLPALVGTAEPKSTILLMRDGKLYDSIEVDSNGTWNYQFSNKFLQGAYDIEIISQDAAGNKSSTVKYSFTIQTEVVPPKAELDASDDSGAKGDWITNKHNALTLLGTADRFATVNILIDGKTIGVTTADADGNWNFDISRNLSDNVYKITVESIDPLGRTSSVDYQLTIDSFTPIPTVMLHDSADSGVKGDMITKINTPLFTGMAEANAKVSIYVDGVLSGEAIAGDDGVWNFQFTTALSDGSHDVTVKVEDIAGNTASSSAYNFQIVTQTQKPTIELVNDTGVDNTDHIINEKNPALTGTAAPYSTVKLYIDGALIAEVRTNKDGRWEYTLKADQGLVDGDHRITASVEDIAGNIAHSDPFLISVDTAISIPIVSLSPDSDSGISDDNLTNIVKPTLHLKDIDPDIISVQVWDAMSDTQIGVATQQPDGSWAYTFTSDLTEGLHQVYVKVEDIAGNKANSAIFDFTIDTTVSTPVISLLSKDDTGVTGDNLTNINKPGFAISGVDADAHRVVVQVMHNGVSEEIELSHLNGSWLFIPGNTWADGSYTLTVKVEDKAGNTNYSAPLTVVIDTQIAIDGVELVNDSGVKGDNMTNDDRPHFRVTVPTDVNEVRLSIDGGNSWVQATPGVAGSWEYIWPTDLADGQYTLTVEATDKAGNTVTKTIDFAVDTTLSVPVIVLDSADDTGIQGDNMTNSTQPTFALQHIDDDAVRVTVSVEHGGVTTTFDATKGTGGWTFTPPTSWADGDYTLSVSVEDKAGNTSHSASLTVTVDTQIAINNIELVNDSGIPDDNLTNNVRPHFQVTVPTDVNVVRLSIDGGKTWFNATQSATPGVWDYIWPDDVADGGYTLTVEATDEAGNKATQTLDFTIDTTLSVPTLSLDSADDSGIAGDNITNVKTPGFTLNNIDTDVSRVIVEVMHNGIKQEVPLVQTGGQWRFAPTSDWADGDYILTVKVEDRAGNVKQSAPLTVTVDTHIAIDRIELVNDSGIPGDNLTNEARPHFQVTVPADVNGVRLSIDGGKTWFDATQSATSGVWDYTWLTNVANGPHTLMVEASDKAGNKTTQKLDFTIDTILSEPTITLDSADDSAAGDNITNVKMPGFTLGNIDADVTKVVVTVAHDGKNQQIELIKNGGVWRFTPGAAWTDGDYTLTVKVEDKAGNTNYSAPLTVTIDTQTSIDRIELLNDTGIVGDNLTNEARPQFHITVPTDVNSVQLSLDGGINWVNATLTSDGVWEYIWPTDLVENTYTLTVKATDVAGNTATETLNFIIDTTLSTPTITLDSADDSGTANDNKTNVKTPGFIIGGIDSDVTQVVVQVMRDGHSEEVELTQTNGQWRFVPGSAWTDGDYTLTVTVKDEAGNIRHSAPLTVTIDTQITIDHIELVNDSGIPDDNLTNNVRPHFQVTVPTDVNVVRLSIDGGKTWFNATQSATPGVWDYTWLADVGEGKHTLTVEATDKAGNKTTQQLDFIIDTLLSEPTIVLDSTDDSGTKGDHLTNVNKPTFLLGNIDADARYVTVEVQHGGTKEVLTATKDATGNWSVTPTGTWADGDYTLTVRVEDEAGNEKHSASLTVTVDTQITIDVIELVNDNGIPGDNMTNDAHPQFRVTVPGDVNEVSLSIDGGVTWVKATQSATPGVWNYTWPGTVPDGDYTLNVKATDNAGNTVTETLHFTIDTTLSTPVIVLDSADDSGVHGDNMTNHTQPTFALQHIDDDAVRVTVSVEHGGVTTTFDATKDAGGWTFTPTGAWADGDYTLSVSVEDKAGNTSHSASLTVTVDTQIAINNIELVNDSGIPDDNLTNNVRPHFQVTVPTDVNVVRLSIDGGKTWFNATQSATPGVWDYTWLADVGEGKHTLTVEATDKAGNKTTQQLDFIIDTLLSEPTIVLDNTDDSGTKGDNLTNVNKPTFLLGNIDADARYVTVEVQHGGTKEVLTATKGATGNWSVTPTGTWADGDYTLTVRVEDDAGNVKYSAPLTVTVDTQITIDVIELVNDNGIPGDNLTNDVRPHFRVTVPGDVNEVRLSIDGGNTWVRATQGTAGIWDYTWPKDVTDGLHTLTVEATDKAGNKTTQTLDFTIDTRLSTPTIAMDSRDDTGAIGDHITSVKRPGFTIGNIDADAHSVILRITQGGNSQEVTLTQVGGQWRFTPDADWADGSYTLTVEVTDNAGNVRQSTPLVVTVDTQTSITDITLVNDHGVPDDNLTNSTRPQFEITVPADVNSVQLSIDGGANWVSATQGIEGVWGYTWPTDMGDGKHTLTVMVTDRAGNTATQTLEFFIDTRLSTPTIALDSTDDTGTPGDDMTNRTRPTFILQNIDSDVINVTVSVTHNGTTTSFTATQGAGGWSFTPPAPWGDGDYTLTVTVEDRAGNTRPSTPLTVTVDTQIAIDRIELVNDSGVPGDNVTKHVRPQFQISVPDDVEKVLLSIDGGTTWVTAIKSSTAGIWDYTWPTDMPEGQHTLTVEVTDGAGNKMTETLNFTIDITLLTPTIELAPDQDTGQNKNDNLTSVTQPVFVLGSIDKDVRHVELSIEHNGTFKTVVLTESADGWRYRPDSALADGSYTFTVTVTDVAGNQQTSAPLKVTIDGTLTTPVIELAAGEDSGTVGDRLTNHDRPVFDIHQVDSDVTRVMVKVTYNGKTHEEAAVFTNGQWRFTPSASWADGSYQLAVVVEDLAGNVKESAPFEVRIDTTTTINNIVLLNDTGVQNDQLTNVAKPSFRIDVPGDVVQVRVTLDGGANWNVIRKNADGQWIFDSPNTLVDGTYTLRVEATDEAGNIANKDLVFNIDTNIQVPTIALDAGQDTGANTADNITNISRPTFTIGNVDPDVIKVVVTIDGHDYNATKVGAGWQFTPGNAIPDGSYNITVTVEDKAGNTATSKPLPVVIDTTAEIESVTLVTDSGDSDVDNITKVDKPQFSIVTADDITHVRVKIDNAANWIELTKGGDGRWIFNVGSALPDGQHTLLVDVTDIAGNVAQETLQFTIDTTLREPTIVLDPTHDTGDDTNDNLTRINKPVFIIGNVDNDVSHIVVHIDGRDYTIENTGGNLTFTPDQPLSDGQHTISVTVTDIAGNTKTSAELRIEIDTQVQIDSVTLTTDSGVNDHDNVTNATRPSFEIATPDDVTSVLVSFDGVNWTPISKNAAGQWEFTAGSALPDGHYTLHVQATDRAGNTANSTLGFTVDTQIDGLSVVMLDDAGKDSTDGITNITSPRFEISAREPLQSVTVILNGKSSTLTQGAGNKWLFTPDTPLVDGTYKIEIVAEDIAGNKISKEVSFTIDTIVSDPSIDLLDADDTGESAVDNITSVTTPRFVIGNVPADIDTVVIRINGVSYPVTANGNNLWEFQVPVALNDGVYEAVVVFRDIAGNTSETKLPFTIDTTTSVSVRMEPASDTGNSNSDNLTNKQNPKFEGTAEPNAKLVITIVDDKSGREVLKQTITVGADGNWSVTPNILPDGMYTINVVATDVAGNTAQTQERFTIDTVTIDPTIRLSDPSIDDQHEATSLRPEFKGFAEAFSTIMIQWDGKVVGSANANANGEWSWTPPSVLAPGSYVVSIVAKDKAGNESSQVDFPVVIPVIDVTPPTIKLSEESDSGALGDFTTNNKTPTLIGSTLPNTIVSIYVDGVKVGEATADTAGRYTFQLSEMKDGHYVVQVGIVNPRDNSELRSTAVDVTIDTEVAELVWNISGMHEGGYINTVTPEIGGTSEPNSKITIFVNGVEKAIAYTTGAGHWGVVLPALGNDGNYELTFKVEDVAGNIREFGPQNVILDTVISPLTVVLREADDSGKVGDWITNKSHVTIDGTAEAGSTLTIRNPQGVVIATLVVGNDGRWSAELDLREGSNAFVVVSEDKAGNSQQKEILIEHDTQIEISDISLSRDTNSGDKYDLITNNKSPVLVAMTDPGATVQVYINGVLQGTVEASSSGNISYTMPANSADGEYQVQFVATDTAGNRVESAITTVTIDSQIAVFDIDEDSLPALSNNRALSVSGVGEAGSQVSIFVDGKLVNVVMVEADGTWRAPILLQDDGTFNIHFSITDVAGNTEVSKDYSVDVDSSTDFPTLNLEDASNSGSLDDLITNHNKPVLVGTAEAGATIHIYVDEKIVANVLVLEDGTWSYQFDNALKDGEYSIRVVAEDPAGNTAESPRLLVTIDTSTFIDNPAMVAGSDNGIFSNDSITSQTRPTFSIFGEMNQSVQIFIDGVLVDTITVTDRNQVYRPESPLGDGSHSIYYVITDKAGNTATSKTLNFTIDTFNTTPVAIDSIGGQTLAEMTGSDGKIYITDTTRNLLFSGSAEPNSKIEIIINGLNVGEVWVNEKGHWQMPVNPLYFTEGQLDITVKSTDRAGNVNQEKYSIWVDTHIKVFTSELDDNKSSSKTEWWSNSDLITMRGTGEIGATVSLIVAGVTLATAVVAATGRWELSTDKLPEGTYDISLVIEDSAGNRWEDVREIFIDRTPPNAPVVTYSDIVNDLIIMQGTAEAKSQLIITDSEGNTYTLTVPDNGKWSMAIPYPSEGKFTITSVDAIGNRSDDVPLDIMKEVPVISLSPDSDSGTVGDNITRDKQPTFIIGNLESDVVVVQVDINGTVYNAEKNADGVWFFTPGTPLADGSYTISVIASDAAGNQKNSLPITVTIDSTLTVPEIALAAGEDNGASDSDNVTNHTQPKFTLQHIDADVTGVTVNVTHNGVTDIYQATQGADGWTFTPPAAWNDGNYTLSVTVVDRAGNSQQSASLAVTVDSTVTVTADSQHDDASDDATATAVTPPESETVNAESATHLRTEPSAAEESVVKVTAYSITLLNADSGDEIDRSISQTPSFEISVPENIVNVSIMFEGEEFTLPITNQKAIFEVPLSLEDGEYTMDVKFIDKDNDFLIKEKTFSVDHSSADIVNAMNVRGKTEDDINDSPSTSSVGHNNNGAIDVFAVNEVTLPVDNQEEHA</sequence>
<feature type="domain" description="Cadherin" evidence="2">
    <location>
        <begin position="1284"/>
        <end position="1350"/>
    </location>
</feature>
<comment type="caution">
    <text evidence="4">The sequence shown here is derived from an EMBL/GenBank/DDBJ whole genome shotgun (WGS) entry which is preliminary data.</text>
</comment>
<dbReference type="SUPFAM" id="SSF81296">
    <property type="entry name" value="E set domains"/>
    <property type="match status" value="10"/>
</dbReference>
<dbReference type="InterPro" id="IPR044016">
    <property type="entry name" value="Big_13"/>
</dbReference>
<dbReference type="InterPro" id="IPR013783">
    <property type="entry name" value="Ig-like_fold"/>
</dbReference>
<feature type="compositionally biased region" description="Polar residues" evidence="1">
    <location>
        <begin position="4021"/>
        <end position="4035"/>
    </location>
</feature>
<evidence type="ECO:0000313" key="5">
    <source>
        <dbReference type="EMBL" id="HAF8520182.1"/>
    </source>
</evidence>
<dbReference type="GO" id="GO:0007156">
    <property type="term" value="P:homophilic cell adhesion via plasma membrane adhesion molecules"/>
    <property type="evidence" value="ECO:0007669"/>
    <property type="project" value="InterPro"/>
</dbReference>
<feature type="compositionally biased region" description="Polar residues" evidence="1">
    <location>
        <begin position="181"/>
        <end position="200"/>
    </location>
</feature>
<evidence type="ECO:0000313" key="3">
    <source>
        <dbReference type="EMBL" id="HAF4105578.1"/>
    </source>
</evidence>
<feature type="region of interest" description="Disordered" evidence="1">
    <location>
        <begin position="99"/>
        <end position="145"/>
    </location>
</feature>
<gene>
    <name evidence="5" type="ORF">G5U86_000932</name>
    <name evidence="3" type="ORF">G8C66_002436</name>
    <name evidence="4" type="ORF">G9E22_000882</name>
</gene>
<dbReference type="GO" id="GO:0005509">
    <property type="term" value="F:calcium ion binding"/>
    <property type="evidence" value="ECO:0007669"/>
    <property type="project" value="InterPro"/>
</dbReference>
<dbReference type="EMBL" id="DAAWME010000002">
    <property type="protein sequence ID" value="HAF8520182.1"/>
    <property type="molecule type" value="Genomic_DNA"/>
</dbReference>
<organism evidence="4">
    <name type="scientific">Salmonella enterica</name>
    <name type="common">Salmonella choleraesuis</name>
    <dbReference type="NCBI Taxonomy" id="28901"/>
    <lineage>
        <taxon>Bacteria</taxon>
        <taxon>Pseudomonadati</taxon>
        <taxon>Pseudomonadota</taxon>
        <taxon>Gammaproteobacteria</taxon>
        <taxon>Enterobacterales</taxon>
        <taxon>Enterobacteriaceae</taxon>
        <taxon>Salmonella</taxon>
    </lineage>
</organism>
<dbReference type="NCBIfam" id="NF033510">
    <property type="entry name" value="Ca_tandemer"/>
    <property type="match status" value="25"/>
</dbReference>
<proteinExistence type="predicted"/>
<dbReference type="InterPro" id="IPR022038">
    <property type="entry name" value="Ig-like_bact"/>
</dbReference>
<evidence type="ECO:0000313" key="4">
    <source>
        <dbReference type="EMBL" id="HAF7030947.1"/>
    </source>
</evidence>
<feature type="compositionally biased region" description="Low complexity" evidence="1">
    <location>
        <begin position="212"/>
        <end position="223"/>
    </location>
</feature>
<feature type="compositionally biased region" description="Basic and acidic residues" evidence="1">
    <location>
        <begin position="224"/>
        <end position="235"/>
    </location>
</feature>
<feature type="region of interest" description="Disordered" evidence="1">
    <location>
        <begin position="181"/>
        <end position="235"/>
    </location>
</feature>
<dbReference type="EMBL" id="DAAWAG010000002">
    <property type="protein sequence ID" value="HAF7030947.1"/>
    <property type="molecule type" value="Genomic_DNA"/>
</dbReference>
<evidence type="ECO:0000259" key="2">
    <source>
        <dbReference type="PROSITE" id="PS50268"/>
    </source>
</evidence>
<dbReference type="Pfam" id="PF12245">
    <property type="entry name" value="Big_3_2"/>
    <property type="match status" value="1"/>
</dbReference>
<protein>
    <submittedName>
        <fullName evidence="4">Ig-like domain repeat protein</fullName>
    </submittedName>
</protein>
<dbReference type="Pfam" id="PF19077">
    <property type="entry name" value="Big_13"/>
    <property type="match status" value="49"/>
</dbReference>
<dbReference type="PANTHER" id="PTHR14795">
    <property type="entry name" value="HELICASE RELATED"/>
    <property type="match status" value="1"/>
</dbReference>
<reference evidence="4" key="2">
    <citation type="submission" date="2020-02" db="EMBL/GenBank/DDBJ databases">
        <authorList>
            <consortium name="NCBI Pathogen Detection Project"/>
        </authorList>
    </citation>
    <scope>NUCLEOTIDE SEQUENCE</scope>
    <source>
        <strain evidence="4">CFIAFB20130240</strain>
        <strain evidence="3">CFIAFB20140122</strain>
        <strain evidence="5">MA.0308R5284</strain>
    </source>
</reference>
<name>A0A751QCV4_SALER</name>
<dbReference type="PANTHER" id="PTHR14795:SF0">
    <property type="entry name" value="TRANSMEMBRANE PROTEIN 62"/>
    <property type="match status" value="1"/>
</dbReference>
<dbReference type="GO" id="GO:0016020">
    <property type="term" value="C:membrane"/>
    <property type="evidence" value="ECO:0007669"/>
    <property type="project" value="InterPro"/>
</dbReference>
<dbReference type="PROSITE" id="PS50268">
    <property type="entry name" value="CADHERIN_2"/>
    <property type="match status" value="1"/>
</dbReference>
<evidence type="ECO:0000256" key="1">
    <source>
        <dbReference type="SAM" id="MobiDB-lite"/>
    </source>
</evidence>
<dbReference type="EMBL" id="DAAVBQ010000011">
    <property type="protein sequence ID" value="HAF4105578.1"/>
    <property type="molecule type" value="Genomic_DNA"/>
</dbReference>
<accession>A0A751QCV4</accession>